<protein>
    <submittedName>
        <fullName evidence="6">LysR family transcriptional regulator</fullName>
    </submittedName>
</protein>
<comment type="similarity">
    <text evidence="1">Belongs to the LysR transcriptional regulatory family.</text>
</comment>
<dbReference type="InterPro" id="IPR005119">
    <property type="entry name" value="LysR_subst-bd"/>
</dbReference>
<dbReference type="Pfam" id="PF03466">
    <property type="entry name" value="LysR_substrate"/>
    <property type="match status" value="1"/>
</dbReference>
<organism evidence="6 7">
    <name type="scientific">Marinobacterium rhizophilum</name>
    <dbReference type="NCBI Taxonomy" id="420402"/>
    <lineage>
        <taxon>Bacteria</taxon>
        <taxon>Pseudomonadati</taxon>
        <taxon>Pseudomonadota</taxon>
        <taxon>Gammaproteobacteria</taxon>
        <taxon>Oceanospirillales</taxon>
        <taxon>Oceanospirillaceae</taxon>
        <taxon>Marinobacterium</taxon>
    </lineage>
</organism>
<proteinExistence type="inferred from homology"/>
<dbReference type="RefSeq" id="WP_255855233.1">
    <property type="nucleotide sequence ID" value="NZ_CP073347.1"/>
</dbReference>
<dbReference type="InterPro" id="IPR036388">
    <property type="entry name" value="WH-like_DNA-bd_sf"/>
</dbReference>
<dbReference type="Gene3D" id="3.40.190.10">
    <property type="entry name" value="Periplasmic binding protein-like II"/>
    <property type="match status" value="2"/>
</dbReference>
<dbReference type="PROSITE" id="PS50931">
    <property type="entry name" value="HTH_LYSR"/>
    <property type="match status" value="1"/>
</dbReference>
<dbReference type="PANTHER" id="PTHR30579">
    <property type="entry name" value="TRANSCRIPTIONAL REGULATOR"/>
    <property type="match status" value="1"/>
</dbReference>
<dbReference type="InterPro" id="IPR000847">
    <property type="entry name" value="LysR_HTH_N"/>
</dbReference>
<feature type="domain" description="HTH lysR-type" evidence="5">
    <location>
        <begin position="4"/>
        <end position="61"/>
    </location>
</feature>
<evidence type="ECO:0000256" key="1">
    <source>
        <dbReference type="ARBA" id="ARBA00009437"/>
    </source>
</evidence>
<keyword evidence="3" id="KW-0238">DNA-binding</keyword>
<dbReference type="InterPro" id="IPR050176">
    <property type="entry name" value="LTTR"/>
</dbReference>
<evidence type="ECO:0000313" key="6">
    <source>
        <dbReference type="EMBL" id="UTW13070.1"/>
    </source>
</evidence>
<dbReference type="Pfam" id="PF00126">
    <property type="entry name" value="HTH_1"/>
    <property type="match status" value="1"/>
</dbReference>
<accession>A0ABY5HPG1</accession>
<dbReference type="Proteomes" id="UP001058461">
    <property type="component" value="Chromosome"/>
</dbReference>
<sequence>MKRFDFNQLVTFVSIVEAGSISKAAVSLHRTQAAISIQLKKLEESVGKPLLLRNYNSISLTHEGETLLAYARKILALADEAYHAVNDDDIAGVVRFGVPDGYARSFIQDVLKRFIQRFPKIRLQIKNAPSPLLFRSLHQGDLDLILVTRSPQEPGGIIVRKEKLVWVGASDYVPDLSAPIPLALYEQGCDYRRRVLDVLNKHGLESYVAFECQGVTGFDIAISNGLAISAMSASLVKAGEWRILDECASLPDLGNIEIELHRSAGESSEAISCFAKELEAHITNLG</sequence>
<dbReference type="EMBL" id="CP073347">
    <property type="protein sequence ID" value="UTW13070.1"/>
    <property type="molecule type" value="Genomic_DNA"/>
</dbReference>
<dbReference type="SUPFAM" id="SSF46785">
    <property type="entry name" value="Winged helix' DNA-binding domain"/>
    <property type="match status" value="1"/>
</dbReference>
<dbReference type="Gene3D" id="1.10.10.10">
    <property type="entry name" value="Winged helix-like DNA-binding domain superfamily/Winged helix DNA-binding domain"/>
    <property type="match status" value="1"/>
</dbReference>
<evidence type="ECO:0000313" key="7">
    <source>
        <dbReference type="Proteomes" id="UP001058461"/>
    </source>
</evidence>
<name>A0ABY5HPG1_9GAMM</name>
<evidence type="ECO:0000256" key="2">
    <source>
        <dbReference type="ARBA" id="ARBA00023015"/>
    </source>
</evidence>
<keyword evidence="2" id="KW-0805">Transcription regulation</keyword>
<reference evidence="6" key="1">
    <citation type="submission" date="2021-04" db="EMBL/GenBank/DDBJ databases">
        <title>Oceanospirillales bacteria with DddD are important DMSP degraders in coastal seawater.</title>
        <authorList>
            <person name="Liu J."/>
        </authorList>
    </citation>
    <scope>NUCLEOTIDE SEQUENCE</scope>
    <source>
        <strain evidence="6">D13-1</strain>
    </source>
</reference>
<keyword evidence="7" id="KW-1185">Reference proteome</keyword>
<dbReference type="SUPFAM" id="SSF53850">
    <property type="entry name" value="Periplasmic binding protein-like II"/>
    <property type="match status" value="1"/>
</dbReference>
<keyword evidence="4" id="KW-0804">Transcription</keyword>
<evidence type="ECO:0000256" key="4">
    <source>
        <dbReference type="ARBA" id="ARBA00023163"/>
    </source>
</evidence>
<dbReference type="InterPro" id="IPR036390">
    <property type="entry name" value="WH_DNA-bd_sf"/>
</dbReference>
<dbReference type="PRINTS" id="PR00039">
    <property type="entry name" value="HTHLYSR"/>
</dbReference>
<evidence type="ECO:0000259" key="5">
    <source>
        <dbReference type="PROSITE" id="PS50931"/>
    </source>
</evidence>
<dbReference type="PANTHER" id="PTHR30579:SF7">
    <property type="entry name" value="HTH-TYPE TRANSCRIPTIONAL REGULATOR LRHA-RELATED"/>
    <property type="match status" value="1"/>
</dbReference>
<gene>
    <name evidence="6" type="ORF">KDW95_05250</name>
</gene>
<evidence type="ECO:0000256" key="3">
    <source>
        <dbReference type="ARBA" id="ARBA00023125"/>
    </source>
</evidence>